<feature type="transmembrane region" description="Helical" evidence="1">
    <location>
        <begin position="222"/>
        <end position="240"/>
    </location>
</feature>
<sequence>MGFLLRKSVKVGPMRINFSNSGISYSVGVKGARLSTGQRGTFVTLGANGIYYRQKISSSPGHTNSPVYQTLPGMHSITSAPIDQLTDVDSKVFIDELSEKASKISLTKWFGIWPMIIFVVLLSFNSLRSRELVQQQGGERKVAVINSFVGSNVRALADGDSKVLRTAKYGEEFTFLGEFRQKWLKVKFNDSIGYVSKKLAGISMVQDPREVETELFITNPNYPWLLGSGLLFFAVLIYFLSRQDKKRFEMELNYEMDEQMGILYETLATHFSTFKSSQRKWQYLHAEGNVDWKRNAGAGKLINRITIGSVMQHKNPIRFFKTNVQIPHIKLNGTELYFLPERLLVRRANKFAALFYKNLVIDCSSTRFIEEESVSPDAKIVGHTWKYVNKNGGPDRRFTNNRQIPICLYSLYTLHSKTGVYETLSTSRIGAFDGFADYLKKIGVIQSIMDANQID</sequence>
<dbReference type="InterPro" id="IPR025330">
    <property type="entry name" value="DUF4236"/>
</dbReference>
<evidence type="ECO:0000256" key="1">
    <source>
        <dbReference type="SAM" id="Phobius"/>
    </source>
</evidence>
<comment type="caution">
    <text evidence="4">The sequence shown here is derived from an EMBL/GenBank/DDBJ whole genome shotgun (WGS) entry which is preliminary data.</text>
</comment>
<feature type="domain" description="SH3b" evidence="2">
    <location>
        <begin position="152"/>
        <end position="198"/>
    </location>
</feature>
<protein>
    <recommendedName>
        <fullName evidence="6">DUF4236 domain-containing protein</fullName>
    </recommendedName>
</protein>
<evidence type="ECO:0000259" key="3">
    <source>
        <dbReference type="Pfam" id="PF14020"/>
    </source>
</evidence>
<keyword evidence="5" id="KW-1185">Reference proteome</keyword>
<keyword evidence="1" id="KW-0812">Transmembrane</keyword>
<accession>A0A317ETJ5</accession>
<feature type="transmembrane region" description="Helical" evidence="1">
    <location>
        <begin position="109"/>
        <end position="127"/>
    </location>
</feature>
<dbReference type="InterPro" id="IPR003646">
    <property type="entry name" value="SH3-like_bac-type"/>
</dbReference>
<keyword evidence="1" id="KW-0472">Membrane</keyword>
<dbReference type="Pfam" id="PF08239">
    <property type="entry name" value="SH3_3"/>
    <property type="match status" value="1"/>
</dbReference>
<dbReference type="AlphaFoldDB" id="A0A317ETJ5"/>
<evidence type="ECO:0008006" key="6">
    <source>
        <dbReference type="Google" id="ProtNLM"/>
    </source>
</evidence>
<dbReference type="EMBL" id="QGNZ01000001">
    <property type="protein sequence ID" value="PWS28566.1"/>
    <property type="molecule type" value="Genomic_DNA"/>
</dbReference>
<dbReference type="RefSeq" id="WP_109923997.1">
    <property type="nucleotide sequence ID" value="NZ_QGNZ01000001.1"/>
</dbReference>
<evidence type="ECO:0000259" key="2">
    <source>
        <dbReference type="Pfam" id="PF08239"/>
    </source>
</evidence>
<feature type="domain" description="DUF4236" evidence="3">
    <location>
        <begin position="5"/>
        <end position="53"/>
    </location>
</feature>
<proteinExistence type="predicted"/>
<evidence type="ECO:0000313" key="4">
    <source>
        <dbReference type="EMBL" id="PWS28566.1"/>
    </source>
</evidence>
<organism evidence="4 5">
    <name type="scientific">Pedobacter yonginense</name>
    <dbReference type="NCBI Taxonomy" id="651869"/>
    <lineage>
        <taxon>Bacteria</taxon>
        <taxon>Pseudomonadati</taxon>
        <taxon>Bacteroidota</taxon>
        <taxon>Sphingobacteriia</taxon>
        <taxon>Sphingobacteriales</taxon>
        <taxon>Sphingobacteriaceae</taxon>
        <taxon>Pedobacter</taxon>
    </lineage>
</organism>
<dbReference type="Gene3D" id="2.30.30.40">
    <property type="entry name" value="SH3 Domains"/>
    <property type="match status" value="1"/>
</dbReference>
<name>A0A317ETJ5_9SPHI</name>
<evidence type="ECO:0000313" key="5">
    <source>
        <dbReference type="Proteomes" id="UP000245379"/>
    </source>
</evidence>
<keyword evidence="1" id="KW-1133">Transmembrane helix</keyword>
<dbReference type="Pfam" id="PF14020">
    <property type="entry name" value="DUF4236"/>
    <property type="match status" value="1"/>
</dbReference>
<dbReference type="Proteomes" id="UP000245379">
    <property type="component" value="Unassembled WGS sequence"/>
</dbReference>
<gene>
    <name evidence="4" type="ORF">DHW03_01550</name>
</gene>
<reference evidence="4 5" key="1">
    <citation type="submission" date="2018-05" db="EMBL/GenBank/DDBJ databases">
        <title>Pedobacter paludis sp. nov., isolated from wetland soil.</title>
        <authorList>
            <person name="Zhang Y."/>
            <person name="Wang G."/>
        </authorList>
    </citation>
    <scope>NUCLEOTIDE SEQUENCE [LARGE SCALE GENOMIC DNA]</scope>
    <source>
        <strain evidence="4 5">KCTC22721</strain>
    </source>
</reference>